<feature type="region of interest" description="Disordered" evidence="1">
    <location>
        <begin position="375"/>
        <end position="428"/>
    </location>
</feature>
<keyword evidence="4" id="KW-1185">Reference proteome</keyword>
<dbReference type="OrthoDB" id="3647319at2759"/>
<dbReference type="VEuPathDB" id="FungiDB:BTJ68_11019"/>
<reference evidence="3 4" key="1">
    <citation type="submission" date="2017-01" db="EMBL/GenBank/DDBJ databases">
        <title>The recent genome duplication of the halophilic yeast Hortaea werneckii: insights from long-read sequencing.</title>
        <authorList>
            <person name="Sinha S."/>
            <person name="Flibotte S."/>
            <person name="Neira M."/>
            <person name="Lenassi M."/>
            <person name="Gostincar C."/>
            <person name="Stajich J.E."/>
            <person name="Nislow C.E."/>
        </authorList>
    </citation>
    <scope>NUCLEOTIDE SEQUENCE [LARGE SCALE GENOMIC DNA]</scope>
    <source>
        <strain evidence="3 4">EXF-2000</strain>
    </source>
</reference>
<feature type="compositionally biased region" description="Basic residues" evidence="1">
    <location>
        <begin position="418"/>
        <end position="428"/>
    </location>
</feature>
<evidence type="ECO:0000313" key="3">
    <source>
        <dbReference type="EMBL" id="OTA30440.1"/>
    </source>
</evidence>
<feature type="transmembrane region" description="Helical" evidence="2">
    <location>
        <begin position="171"/>
        <end position="194"/>
    </location>
</feature>
<comment type="caution">
    <text evidence="3">The sequence shown here is derived from an EMBL/GenBank/DDBJ whole genome shotgun (WGS) entry which is preliminary data.</text>
</comment>
<feature type="region of interest" description="Disordered" evidence="1">
    <location>
        <begin position="332"/>
        <end position="362"/>
    </location>
</feature>
<keyword evidence="2" id="KW-0472">Membrane</keyword>
<feature type="region of interest" description="Disordered" evidence="1">
    <location>
        <begin position="1"/>
        <end position="55"/>
    </location>
</feature>
<evidence type="ECO:0000256" key="2">
    <source>
        <dbReference type="SAM" id="Phobius"/>
    </source>
</evidence>
<feature type="compositionally biased region" description="Basic and acidic residues" evidence="1">
    <location>
        <begin position="389"/>
        <end position="410"/>
    </location>
</feature>
<feature type="transmembrane region" description="Helical" evidence="2">
    <location>
        <begin position="280"/>
        <end position="307"/>
    </location>
</feature>
<feature type="transmembrane region" description="Helical" evidence="2">
    <location>
        <begin position="248"/>
        <end position="268"/>
    </location>
</feature>
<keyword evidence="2" id="KW-1133">Transmembrane helix</keyword>
<feature type="transmembrane region" description="Helical" evidence="2">
    <location>
        <begin position="120"/>
        <end position="139"/>
    </location>
</feature>
<evidence type="ECO:0000256" key="1">
    <source>
        <dbReference type="SAM" id="MobiDB-lite"/>
    </source>
</evidence>
<dbReference type="Proteomes" id="UP000194280">
    <property type="component" value="Unassembled WGS sequence"/>
</dbReference>
<dbReference type="InParanoid" id="A0A1Z5T333"/>
<dbReference type="EMBL" id="MUNK01000140">
    <property type="protein sequence ID" value="OTA30440.1"/>
    <property type="molecule type" value="Genomic_DNA"/>
</dbReference>
<feature type="transmembrane region" description="Helical" evidence="2">
    <location>
        <begin position="206"/>
        <end position="227"/>
    </location>
</feature>
<feature type="compositionally biased region" description="Polar residues" evidence="1">
    <location>
        <begin position="15"/>
        <end position="36"/>
    </location>
</feature>
<keyword evidence="2" id="KW-0812">Transmembrane</keyword>
<protein>
    <submittedName>
        <fullName evidence="3">Uncharacterized protein</fullName>
    </submittedName>
</protein>
<name>A0A1Z5T333_HORWE</name>
<dbReference type="AlphaFoldDB" id="A0A1Z5T333"/>
<evidence type="ECO:0000313" key="4">
    <source>
        <dbReference type="Proteomes" id="UP000194280"/>
    </source>
</evidence>
<gene>
    <name evidence="3" type="ORF">BTJ68_11019</name>
</gene>
<proteinExistence type="predicted"/>
<sequence length="428" mass="48523">MTTTTSRSIAPPTSLIVQTGQTSKPSTRPLLSTPTGSRASTLPPPSTSPTSSTIPQPYIYTGLPNALPPTTNEWLLRLGDLALYNPELFAIAVALFQHTFVFGTLFLLRAFSPKRALDLYYLTLIFALSFVALPLVFLFDRRIDEVKLLFFLEHEAVEYLIAVRVLAPPGFVAKWSGAIVLAAWCALVAITIPVVLDNRFHHAADIVAWCAFVSDFLLGLSGIALVRRWAIRRARMNVFALRKIRAEAMAGLAFMCHGFVTMPVGPIFTLVLYRNLHPKYFAWTFVVVFLSAFFSIALMVPVIALFFSNIRWFCGSRKKVFLGQAEWHEELEQQEDLEKTEKHARSADPHDSPHRQRPLDPHPEQRYEDFVVEDPAPRYYPTQPPASNHPHETRLPSEAWRVRLPEEHRSTAWTSIRPPHRRIPSQFT</sequence>
<organism evidence="3 4">
    <name type="scientific">Hortaea werneckii EXF-2000</name>
    <dbReference type="NCBI Taxonomy" id="1157616"/>
    <lineage>
        <taxon>Eukaryota</taxon>
        <taxon>Fungi</taxon>
        <taxon>Dikarya</taxon>
        <taxon>Ascomycota</taxon>
        <taxon>Pezizomycotina</taxon>
        <taxon>Dothideomycetes</taxon>
        <taxon>Dothideomycetidae</taxon>
        <taxon>Mycosphaerellales</taxon>
        <taxon>Teratosphaeriaceae</taxon>
        <taxon>Hortaea</taxon>
    </lineage>
</organism>
<accession>A0A1Z5T333</accession>
<feature type="transmembrane region" description="Helical" evidence="2">
    <location>
        <begin position="88"/>
        <end position="108"/>
    </location>
</feature>